<dbReference type="SUPFAM" id="SSF53178">
    <property type="entry name" value="Peptidyl-tRNA hydrolase-like"/>
    <property type="match status" value="1"/>
</dbReference>
<keyword evidence="2 4" id="KW-0378">Hydrolase</keyword>
<gene>
    <name evidence="4" type="ORF">DASB73_037770</name>
</gene>
<dbReference type="NCBIfam" id="TIGR00447">
    <property type="entry name" value="pth"/>
    <property type="match status" value="1"/>
</dbReference>
<reference evidence="4 5" key="1">
    <citation type="journal article" date="2023" name="Elife">
        <title>Identification of key yeast species and microbe-microbe interactions impacting larval growth of Drosophila in the wild.</title>
        <authorList>
            <person name="Mure A."/>
            <person name="Sugiura Y."/>
            <person name="Maeda R."/>
            <person name="Honda K."/>
            <person name="Sakurai N."/>
            <person name="Takahashi Y."/>
            <person name="Watada M."/>
            <person name="Katoh T."/>
            <person name="Gotoh A."/>
            <person name="Gotoh Y."/>
            <person name="Taniguchi I."/>
            <person name="Nakamura K."/>
            <person name="Hayashi T."/>
            <person name="Katayama T."/>
            <person name="Uemura T."/>
            <person name="Hattori Y."/>
        </authorList>
    </citation>
    <scope>NUCLEOTIDE SEQUENCE [LARGE SCALE GENOMIC DNA]</scope>
    <source>
        <strain evidence="4 5">SB-73</strain>
    </source>
</reference>
<sequence length="202" mass="22827">MSALNKFIQDIYKTNPQRLFFLSLGNPGSQYNNTRHNAGHEALSYILNQCGDTDIVFSNKNLIVQRHRDLPIYFGRSLTYMNTSVKAFDAIPSALAPFTLVVVHDDLDTPLGEVKFKMPSVQTGAHGGLTSLQTRIKYPYMRMKVGIGEPVRREKGHVAKYVLSKYSPAEKELFLSKTLPKAYETVEKIEPAMRKWNKANSS</sequence>
<name>A0AAV5RMS1_STABA</name>
<keyword evidence="5" id="KW-1185">Reference proteome</keyword>
<dbReference type="PANTHER" id="PTHR17224">
    <property type="entry name" value="PEPTIDYL-TRNA HYDROLASE"/>
    <property type="match status" value="1"/>
</dbReference>
<dbReference type="InterPro" id="IPR036416">
    <property type="entry name" value="Pept_tRNA_hydro_sf"/>
</dbReference>
<dbReference type="AlphaFoldDB" id="A0AAV5RMS1"/>
<dbReference type="EMBL" id="BTGC01000008">
    <property type="protein sequence ID" value="GMM52814.1"/>
    <property type="molecule type" value="Genomic_DNA"/>
</dbReference>
<keyword evidence="1" id="KW-0820">tRNA-binding</keyword>
<dbReference type="GO" id="GO:0004045">
    <property type="term" value="F:peptidyl-tRNA hydrolase activity"/>
    <property type="evidence" value="ECO:0007669"/>
    <property type="project" value="InterPro"/>
</dbReference>
<organism evidence="4 5">
    <name type="scientific">Starmerella bacillaris</name>
    <name type="common">Yeast</name>
    <name type="synonym">Candida zemplinina</name>
    <dbReference type="NCBI Taxonomy" id="1247836"/>
    <lineage>
        <taxon>Eukaryota</taxon>
        <taxon>Fungi</taxon>
        <taxon>Dikarya</taxon>
        <taxon>Ascomycota</taxon>
        <taxon>Saccharomycotina</taxon>
        <taxon>Dipodascomycetes</taxon>
        <taxon>Dipodascales</taxon>
        <taxon>Trichomonascaceae</taxon>
        <taxon>Starmerella</taxon>
    </lineage>
</organism>
<dbReference type="Gene3D" id="3.40.50.1470">
    <property type="entry name" value="Peptidyl-tRNA hydrolase"/>
    <property type="match status" value="1"/>
</dbReference>
<evidence type="ECO:0000256" key="2">
    <source>
        <dbReference type="ARBA" id="ARBA00022801"/>
    </source>
</evidence>
<protein>
    <submittedName>
        <fullName evidence="4">Aminoacyl-tRNA hydrolase</fullName>
    </submittedName>
</protein>
<dbReference type="Proteomes" id="UP001362899">
    <property type="component" value="Unassembled WGS sequence"/>
</dbReference>
<accession>A0AAV5RMS1</accession>
<evidence type="ECO:0000256" key="1">
    <source>
        <dbReference type="ARBA" id="ARBA00022555"/>
    </source>
</evidence>
<evidence type="ECO:0000313" key="5">
    <source>
        <dbReference type="Proteomes" id="UP001362899"/>
    </source>
</evidence>
<proteinExistence type="predicted"/>
<keyword evidence="3" id="KW-0694">RNA-binding</keyword>
<evidence type="ECO:0000256" key="3">
    <source>
        <dbReference type="ARBA" id="ARBA00022884"/>
    </source>
</evidence>
<dbReference type="PANTHER" id="PTHR17224:SF1">
    <property type="entry name" value="PEPTIDYL-TRNA HYDROLASE"/>
    <property type="match status" value="1"/>
</dbReference>
<dbReference type="InterPro" id="IPR001328">
    <property type="entry name" value="Pept_tRNA_hydro"/>
</dbReference>
<comment type="caution">
    <text evidence="4">The sequence shown here is derived from an EMBL/GenBank/DDBJ whole genome shotgun (WGS) entry which is preliminary data.</text>
</comment>
<evidence type="ECO:0000313" key="4">
    <source>
        <dbReference type="EMBL" id="GMM52814.1"/>
    </source>
</evidence>
<dbReference type="GO" id="GO:0000049">
    <property type="term" value="F:tRNA binding"/>
    <property type="evidence" value="ECO:0007669"/>
    <property type="project" value="UniProtKB-KW"/>
</dbReference>
<dbReference type="Pfam" id="PF01195">
    <property type="entry name" value="Pept_tRNA_hydro"/>
    <property type="match status" value="1"/>
</dbReference>